<accession>A0ABW5GLJ4</accession>
<evidence type="ECO:0000313" key="2">
    <source>
        <dbReference type="Proteomes" id="UP001597419"/>
    </source>
</evidence>
<dbReference type="RefSeq" id="WP_345390489.1">
    <property type="nucleotide sequence ID" value="NZ_BAABHG010000004.1"/>
</dbReference>
<gene>
    <name evidence="1" type="ORF">ACFSYJ_24170</name>
</gene>
<comment type="caution">
    <text evidence="1">The sequence shown here is derived from an EMBL/GenBank/DDBJ whole genome shotgun (WGS) entry which is preliminary data.</text>
</comment>
<evidence type="ECO:0000313" key="1">
    <source>
        <dbReference type="EMBL" id="MFD2461725.1"/>
    </source>
</evidence>
<protein>
    <submittedName>
        <fullName evidence="1">Uncharacterized protein</fullName>
    </submittedName>
</protein>
<dbReference type="EMBL" id="JBHUKU010000014">
    <property type="protein sequence ID" value="MFD2461725.1"/>
    <property type="molecule type" value="Genomic_DNA"/>
</dbReference>
<proteinExistence type="predicted"/>
<dbReference type="Proteomes" id="UP001597419">
    <property type="component" value="Unassembled WGS sequence"/>
</dbReference>
<keyword evidence="2" id="KW-1185">Reference proteome</keyword>
<name>A0ABW5GLJ4_9PSEU</name>
<reference evidence="2" key="1">
    <citation type="journal article" date="2019" name="Int. J. Syst. Evol. Microbiol.">
        <title>The Global Catalogue of Microorganisms (GCM) 10K type strain sequencing project: providing services to taxonomists for standard genome sequencing and annotation.</title>
        <authorList>
            <consortium name="The Broad Institute Genomics Platform"/>
            <consortium name="The Broad Institute Genome Sequencing Center for Infectious Disease"/>
            <person name="Wu L."/>
            <person name="Ma J."/>
        </authorList>
    </citation>
    <scope>NUCLEOTIDE SEQUENCE [LARGE SCALE GENOMIC DNA]</scope>
    <source>
        <strain evidence="2">CGMCC 4.7643</strain>
    </source>
</reference>
<sequence>MRWRVRPVLVDGPGERRLRHVTACLTCTLRCAHCALPVRLNGKSDHPGYGVVDEHHAPGVRGFPDLGLLHRFCRDTLGRGLTVELAVRRAYLGHVTELYETGGRSRRYERLGVRPPRPGSPELYRKRWRVAKMRYACKACRYYTGSH</sequence>
<organism evidence="1 2">
    <name type="scientific">Amycolatopsis samaneae</name>
    <dbReference type="NCBI Taxonomy" id="664691"/>
    <lineage>
        <taxon>Bacteria</taxon>
        <taxon>Bacillati</taxon>
        <taxon>Actinomycetota</taxon>
        <taxon>Actinomycetes</taxon>
        <taxon>Pseudonocardiales</taxon>
        <taxon>Pseudonocardiaceae</taxon>
        <taxon>Amycolatopsis</taxon>
    </lineage>
</organism>